<reference evidence="1 2" key="1">
    <citation type="submission" date="2024-01" db="EMBL/GenBank/DDBJ databases">
        <title>Genome assemblies of Stephania.</title>
        <authorList>
            <person name="Yang L."/>
        </authorList>
    </citation>
    <scope>NUCLEOTIDE SEQUENCE [LARGE SCALE GENOMIC DNA]</scope>
    <source>
        <strain evidence="1">JXDWG</strain>
        <tissue evidence="1">Leaf</tissue>
    </source>
</reference>
<keyword evidence="2" id="KW-1185">Reference proteome</keyword>
<name>A0AAP0KUL6_9MAGN</name>
<dbReference type="AlphaFoldDB" id="A0AAP0KUL6"/>
<dbReference type="Proteomes" id="UP001419268">
    <property type="component" value="Unassembled WGS sequence"/>
</dbReference>
<gene>
    <name evidence="1" type="ORF">Scep_004088</name>
</gene>
<comment type="caution">
    <text evidence="1">The sequence shown here is derived from an EMBL/GenBank/DDBJ whole genome shotgun (WGS) entry which is preliminary data.</text>
</comment>
<dbReference type="PANTHER" id="PTHR33325:SF11">
    <property type="entry name" value="COLD SHOCK DOMAIN-CONTAINING PROTEIN 4-LIKE"/>
    <property type="match status" value="1"/>
</dbReference>
<accession>A0AAP0KUL6</accession>
<protein>
    <submittedName>
        <fullName evidence="1">Uncharacterized protein</fullName>
    </submittedName>
</protein>
<organism evidence="1 2">
    <name type="scientific">Stephania cephalantha</name>
    <dbReference type="NCBI Taxonomy" id="152367"/>
    <lineage>
        <taxon>Eukaryota</taxon>
        <taxon>Viridiplantae</taxon>
        <taxon>Streptophyta</taxon>
        <taxon>Embryophyta</taxon>
        <taxon>Tracheophyta</taxon>
        <taxon>Spermatophyta</taxon>
        <taxon>Magnoliopsida</taxon>
        <taxon>Ranunculales</taxon>
        <taxon>Menispermaceae</taxon>
        <taxon>Menispermoideae</taxon>
        <taxon>Cissampelideae</taxon>
        <taxon>Stephania</taxon>
    </lineage>
</organism>
<sequence>MQDRAKALIFLHHHLHEGLKSEYLTIKYSLTLWLSLKERYDHQKTVIFPKAQNDKLNLRLQDFKTVSEYTSTMFNITSRLRLCGENISDEAMMEKTFSTFHASNLLLQQQY</sequence>
<proteinExistence type="predicted"/>
<dbReference type="EMBL" id="JBBNAG010000002">
    <property type="protein sequence ID" value="KAK9157514.1"/>
    <property type="molecule type" value="Genomic_DNA"/>
</dbReference>
<dbReference type="PANTHER" id="PTHR33325">
    <property type="entry name" value="ZINC FINGER, CCHC-TYPE-RELATED"/>
    <property type="match status" value="1"/>
</dbReference>
<evidence type="ECO:0000313" key="2">
    <source>
        <dbReference type="Proteomes" id="UP001419268"/>
    </source>
</evidence>
<evidence type="ECO:0000313" key="1">
    <source>
        <dbReference type="EMBL" id="KAK9157514.1"/>
    </source>
</evidence>